<feature type="transmembrane region" description="Helical" evidence="5">
    <location>
        <begin position="51"/>
        <end position="73"/>
    </location>
</feature>
<sequence length="248" mass="27642">MWAYIRFELKNTLGYPIAMIVGGILPLVLVLSNYHATGHAALDQATAKGVFVTLLPMVPLGLVILPFTISFARDMTSGITNRLVLFGYTLTRQLLAKFIAVLLLVLSMTTLYWVVLSQMLPLPKLSLLALVMIYLSMICLAGGLYLLAFAIAQVFEGFNMIQGIAMLCYFGIAFTTGSMGVSQVPAGVTQLSRWIPFKIFRETLRAQWQGQQLAGFQDELLQMGVFILITFALYCLAKRYRRLKKRPV</sequence>
<organism evidence="7 8">
    <name type="scientific">Leuconostoc holzapfelii</name>
    <dbReference type="NCBI Taxonomy" id="434464"/>
    <lineage>
        <taxon>Bacteria</taxon>
        <taxon>Bacillati</taxon>
        <taxon>Bacillota</taxon>
        <taxon>Bacilli</taxon>
        <taxon>Lactobacillales</taxon>
        <taxon>Lactobacillaceae</taxon>
        <taxon>Leuconostoc</taxon>
    </lineage>
</organism>
<evidence type="ECO:0000256" key="3">
    <source>
        <dbReference type="ARBA" id="ARBA00022989"/>
    </source>
</evidence>
<feature type="transmembrane region" description="Helical" evidence="5">
    <location>
        <begin position="164"/>
        <end position="184"/>
    </location>
</feature>
<gene>
    <name evidence="7" type="ORF">HF966_01835</name>
</gene>
<evidence type="ECO:0000256" key="1">
    <source>
        <dbReference type="ARBA" id="ARBA00004141"/>
    </source>
</evidence>
<dbReference type="GO" id="GO:0140359">
    <property type="term" value="F:ABC-type transporter activity"/>
    <property type="evidence" value="ECO:0007669"/>
    <property type="project" value="InterPro"/>
</dbReference>
<proteinExistence type="predicted"/>
<dbReference type="InterPro" id="IPR013525">
    <property type="entry name" value="ABC2_TM"/>
</dbReference>
<feature type="transmembrane region" description="Helical" evidence="5">
    <location>
        <begin position="12"/>
        <end position="31"/>
    </location>
</feature>
<keyword evidence="4 5" id="KW-0472">Membrane</keyword>
<feature type="transmembrane region" description="Helical" evidence="5">
    <location>
        <begin position="94"/>
        <end position="115"/>
    </location>
</feature>
<feature type="domain" description="ABC-2 type transporter transmembrane" evidence="6">
    <location>
        <begin position="46"/>
        <end position="233"/>
    </location>
</feature>
<dbReference type="EMBL" id="JAAXPO010000002">
    <property type="protein sequence ID" value="NKZ17937.1"/>
    <property type="molecule type" value="Genomic_DNA"/>
</dbReference>
<evidence type="ECO:0000256" key="5">
    <source>
        <dbReference type="SAM" id="Phobius"/>
    </source>
</evidence>
<dbReference type="Pfam" id="PF12698">
    <property type="entry name" value="ABC2_membrane_3"/>
    <property type="match status" value="1"/>
</dbReference>
<comment type="caution">
    <text evidence="7">The sequence shown here is derived from an EMBL/GenBank/DDBJ whole genome shotgun (WGS) entry which is preliminary data.</text>
</comment>
<dbReference type="AlphaFoldDB" id="A0A846Z899"/>
<comment type="subcellular location">
    <subcellularLocation>
        <location evidence="1">Membrane</location>
        <topology evidence="1">Multi-pass membrane protein</topology>
    </subcellularLocation>
</comment>
<protein>
    <submittedName>
        <fullName evidence="7">ABC transporter permease</fullName>
    </submittedName>
</protein>
<feature type="transmembrane region" description="Helical" evidence="5">
    <location>
        <begin position="127"/>
        <end position="152"/>
    </location>
</feature>
<evidence type="ECO:0000259" key="6">
    <source>
        <dbReference type="Pfam" id="PF12698"/>
    </source>
</evidence>
<keyword evidence="2 5" id="KW-0812">Transmembrane</keyword>
<dbReference type="RefSeq" id="WP_168675968.1">
    <property type="nucleotide sequence ID" value="NZ_BPKV01000001.1"/>
</dbReference>
<evidence type="ECO:0000313" key="8">
    <source>
        <dbReference type="Proteomes" id="UP000590460"/>
    </source>
</evidence>
<name>A0A846Z899_9LACO</name>
<keyword evidence="3 5" id="KW-1133">Transmembrane helix</keyword>
<dbReference type="GO" id="GO:0016020">
    <property type="term" value="C:membrane"/>
    <property type="evidence" value="ECO:0007669"/>
    <property type="project" value="UniProtKB-SubCell"/>
</dbReference>
<evidence type="ECO:0000256" key="2">
    <source>
        <dbReference type="ARBA" id="ARBA00022692"/>
    </source>
</evidence>
<feature type="transmembrane region" description="Helical" evidence="5">
    <location>
        <begin position="220"/>
        <end position="237"/>
    </location>
</feature>
<evidence type="ECO:0000313" key="7">
    <source>
        <dbReference type="EMBL" id="NKZ17937.1"/>
    </source>
</evidence>
<evidence type="ECO:0000256" key="4">
    <source>
        <dbReference type="ARBA" id="ARBA00023136"/>
    </source>
</evidence>
<dbReference type="Proteomes" id="UP000590460">
    <property type="component" value="Unassembled WGS sequence"/>
</dbReference>
<accession>A0A846Z899</accession>
<reference evidence="7 8" key="1">
    <citation type="submission" date="2020-04" db="EMBL/GenBank/DDBJ databases">
        <title>MicrobeNet Type strains.</title>
        <authorList>
            <person name="Nicholson A.C."/>
        </authorList>
    </citation>
    <scope>NUCLEOTIDE SEQUENCE [LARGE SCALE GENOMIC DNA]</scope>
    <source>
        <strain evidence="7 8">CCUG 54536</strain>
    </source>
</reference>